<keyword evidence="6" id="KW-0472">Membrane</keyword>
<keyword evidence="6" id="KW-1133">Transmembrane helix</keyword>
<dbReference type="PROSITE" id="PS50113">
    <property type="entry name" value="PAC"/>
    <property type="match status" value="3"/>
</dbReference>
<evidence type="ECO:0000313" key="11">
    <source>
        <dbReference type="Proteomes" id="UP000184395"/>
    </source>
</evidence>
<dbReference type="Gene3D" id="2.10.70.100">
    <property type="match status" value="1"/>
</dbReference>
<feature type="transmembrane region" description="Helical" evidence="6">
    <location>
        <begin position="30"/>
        <end position="47"/>
    </location>
</feature>
<dbReference type="InterPro" id="IPR003594">
    <property type="entry name" value="HATPase_dom"/>
</dbReference>
<dbReference type="InterPro" id="IPR035965">
    <property type="entry name" value="PAS-like_dom_sf"/>
</dbReference>
<dbReference type="CDD" id="cd00130">
    <property type="entry name" value="PAS"/>
    <property type="match status" value="3"/>
</dbReference>
<dbReference type="Gene3D" id="1.10.287.130">
    <property type="match status" value="1"/>
</dbReference>
<dbReference type="PANTHER" id="PTHR43304">
    <property type="entry name" value="PHYTOCHROME-LIKE PROTEIN CPH1"/>
    <property type="match status" value="1"/>
</dbReference>
<dbReference type="Gene3D" id="3.30.450.20">
    <property type="entry name" value="PAS domain"/>
    <property type="match status" value="3"/>
</dbReference>
<evidence type="ECO:0000256" key="1">
    <source>
        <dbReference type="ARBA" id="ARBA00000085"/>
    </source>
</evidence>
<dbReference type="SMART" id="SM00091">
    <property type="entry name" value="PAS"/>
    <property type="match status" value="3"/>
</dbReference>
<dbReference type="SMART" id="SM00388">
    <property type="entry name" value="HisKA"/>
    <property type="match status" value="1"/>
</dbReference>
<gene>
    <name evidence="10" type="ORF">SAMN05192548_104226</name>
</gene>
<dbReference type="Pfam" id="PF02518">
    <property type="entry name" value="HATPase_c"/>
    <property type="match status" value="1"/>
</dbReference>
<dbReference type="InterPro" id="IPR013767">
    <property type="entry name" value="PAS_fold"/>
</dbReference>
<dbReference type="Gene3D" id="3.30.565.10">
    <property type="entry name" value="Histidine kinase-like ATPase, C-terminal domain"/>
    <property type="match status" value="1"/>
</dbReference>
<organism evidence="10 11">
    <name type="scientific">Paraburkholderia terricola</name>
    <dbReference type="NCBI Taxonomy" id="169427"/>
    <lineage>
        <taxon>Bacteria</taxon>
        <taxon>Pseudomonadati</taxon>
        <taxon>Pseudomonadota</taxon>
        <taxon>Betaproteobacteria</taxon>
        <taxon>Burkholderiales</taxon>
        <taxon>Burkholderiaceae</taxon>
        <taxon>Paraburkholderia</taxon>
    </lineage>
</organism>
<feature type="domain" description="PAS" evidence="8">
    <location>
        <begin position="406"/>
        <end position="452"/>
    </location>
</feature>
<dbReference type="InterPro" id="IPR013655">
    <property type="entry name" value="PAS_fold_3"/>
</dbReference>
<keyword evidence="3" id="KW-0597">Phosphoprotein</keyword>
<feature type="transmembrane region" description="Helical" evidence="6">
    <location>
        <begin position="76"/>
        <end position="94"/>
    </location>
</feature>
<feature type="domain" description="PAC" evidence="9">
    <location>
        <begin position="455"/>
        <end position="506"/>
    </location>
</feature>
<dbReference type="SUPFAM" id="SSF47384">
    <property type="entry name" value="Homodimeric domain of signal transducing histidine kinase"/>
    <property type="match status" value="1"/>
</dbReference>
<feature type="transmembrane region" description="Helical" evidence="6">
    <location>
        <begin position="100"/>
        <end position="123"/>
    </location>
</feature>
<dbReference type="InterPro" id="IPR036097">
    <property type="entry name" value="HisK_dim/P_sf"/>
</dbReference>
<protein>
    <recommendedName>
        <fullName evidence="2">histidine kinase</fullName>
        <ecNumber evidence="2">2.7.13.3</ecNumber>
    </recommendedName>
</protein>
<evidence type="ECO:0000256" key="2">
    <source>
        <dbReference type="ARBA" id="ARBA00012438"/>
    </source>
</evidence>
<feature type="domain" description="Histidine kinase" evidence="7">
    <location>
        <begin position="526"/>
        <end position="742"/>
    </location>
</feature>
<dbReference type="Pfam" id="PF00989">
    <property type="entry name" value="PAS"/>
    <property type="match status" value="1"/>
</dbReference>
<feature type="domain" description="PAC" evidence="9">
    <location>
        <begin position="203"/>
        <end position="255"/>
    </location>
</feature>
<keyword evidence="4" id="KW-0808">Transferase</keyword>
<dbReference type="EC" id="2.7.13.3" evidence="2"/>
<evidence type="ECO:0000259" key="7">
    <source>
        <dbReference type="PROSITE" id="PS50109"/>
    </source>
</evidence>
<dbReference type="SMART" id="SM00387">
    <property type="entry name" value="HATPase_c"/>
    <property type="match status" value="1"/>
</dbReference>
<dbReference type="AlphaFoldDB" id="A0A1M6VYA1"/>
<evidence type="ECO:0000256" key="4">
    <source>
        <dbReference type="ARBA" id="ARBA00022679"/>
    </source>
</evidence>
<dbReference type="InterPro" id="IPR003661">
    <property type="entry name" value="HisK_dim/P_dom"/>
</dbReference>
<dbReference type="PROSITE" id="PS50109">
    <property type="entry name" value="HIS_KIN"/>
    <property type="match status" value="1"/>
</dbReference>
<dbReference type="InterPro" id="IPR000700">
    <property type="entry name" value="PAS-assoc_C"/>
</dbReference>
<evidence type="ECO:0000259" key="9">
    <source>
        <dbReference type="PROSITE" id="PS50113"/>
    </source>
</evidence>
<dbReference type="Proteomes" id="UP000184395">
    <property type="component" value="Unassembled WGS sequence"/>
</dbReference>
<dbReference type="Pfam" id="PF00512">
    <property type="entry name" value="HisKA"/>
    <property type="match status" value="1"/>
</dbReference>
<reference evidence="10 11" key="1">
    <citation type="submission" date="2016-11" db="EMBL/GenBank/DDBJ databases">
        <authorList>
            <person name="Jaros S."/>
            <person name="Januszkiewicz K."/>
            <person name="Wedrychowicz H."/>
        </authorList>
    </citation>
    <scope>NUCLEOTIDE SEQUENCE [LARGE SCALE GENOMIC DNA]</scope>
    <source>
        <strain evidence="10 11">LMG 20594</strain>
    </source>
</reference>
<dbReference type="PROSITE" id="PS50112">
    <property type="entry name" value="PAS"/>
    <property type="match status" value="2"/>
</dbReference>
<dbReference type="InterPro" id="IPR004358">
    <property type="entry name" value="Sig_transdc_His_kin-like_C"/>
</dbReference>
<dbReference type="GO" id="GO:0000155">
    <property type="term" value="F:phosphorelay sensor kinase activity"/>
    <property type="evidence" value="ECO:0007669"/>
    <property type="project" value="InterPro"/>
</dbReference>
<feature type="domain" description="PAC" evidence="9">
    <location>
        <begin position="328"/>
        <end position="380"/>
    </location>
</feature>
<name>A0A1M6VYA1_9BURK</name>
<evidence type="ECO:0000259" key="8">
    <source>
        <dbReference type="PROSITE" id="PS50112"/>
    </source>
</evidence>
<evidence type="ECO:0000256" key="3">
    <source>
        <dbReference type="ARBA" id="ARBA00022553"/>
    </source>
</evidence>
<dbReference type="InterPro" id="IPR005467">
    <property type="entry name" value="His_kinase_dom"/>
</dbReference>
<dbReference type="STRING" id="169427.SAMN05192548_104226"/>
<sequence>MSFHPYLLRAARSQTVKFNQGAGRPLRDNARALYACAAVIGLAVFVIDAFTPLDIAIAVLYVVVVLLVASTGSRPAAVAAAWTCVVLTLFAFVLSHDEHYSGGAVARCAVSLLAIVTTSVLALRNQANTATLREQLQLLDLTHDAIVAYDMNDRITFWNQGAEELYGWTAQQALGQPIHELTQTHAAISLDEIRDEVLRVGRWHGELERVRKDGETVAISSRWALWRDRNGKPRAILATNNDITLRKRMEGELRRQQEELRATIDAIPGMVWSSSPDGRLSYINRRWSEFGVTVAEDGGDIWRSIVHPDDLPATEAAWQSAVTTGASFENVARIRRRDGVYRWMHIGAEPLRDAAGKILRWYGVNTDIEERKRAEQALERSEAFLSDAQRLSRTGSIATRFPGGEMWWSEEAYRIFDYPEDAKPGIDLIVARTHPDDLALAREAYEQAMAGEPYIDTGHRLLMPDGSVKHVHYVAHIAAPQSGNIEYVGALMDVTERVVAQEALDRSTAELAHTTRVTMLGELAASIAHEVTQPLAAIVTAGDAASRWLNRPQPELCEAAQSIDQMIRDAKRATDIIRQIRAMAQKRDPSHAVFDLNAIARESVELVRRELDGERVEVETAYELPALEVCADRVQLQQVIINLVLNGVQAMTGVAGRARRLRIRTRRFDGRHAQVIVEDSGTGISEENLGRLFNAFFTTKKDGMGMGLSICRSIVEMHGGRIWAESKQGEGAVMQFILPLDGDTCDGR</sequence>
<dbReference type="NCBIfam" id="TIGR00229">
    <property type="entry name" value="sensory_box"/>
    <property type="match status" value="2"/>
</dbReference>
<evidence type="ECO:0000313" key="10">
    <source>
        <dbReference type="EMBL" id="SHK86502.1"/>
    </source>
</evidence>
<comment type="catalytic activity">
    <reaction evidence="1">
        <text>ATP + protein L-histidine = ADP + protein N-phospho-L-histidine.</text>
        <dbReference type="EC" id="2.7.13.3"/>
    </reaction>
</comment>
<dbReference type="SUPFAM" id="SSF55874">
    <property type="entry name" value="ATPase domain of HSP90 chaperone/DNA topoisomerase II/histidine kinase"/>
    <property type="match status" value="1"/>
</dbReference>
<dbReference type="GO" id="GO:0006355">
    <property type="term" value="P:regulation of DNA-templated transcription"/>
    <property type="evidence" value="ECO:0007669"/>
    <property type="project" value="InterPro"/>
</dbReference>
<dbReference type="CDD" id="cd00082">
    <property type="entry name" value="HisKA"/>
    <property type="match status" value="1"/>
</dbReference>
<dbReference type="InterPro" id="IPR000014">
    <property type="entry name" value="PAS"/>
</dbReference>
<dbReference type="SMART" id="SM00086">
    <property type="entry name" value="PAC"/>
    <property type="match status" value="3"/>
</dbReference>
<feature type="domain" description="PAS" evidence="8">
    <location>
        <begin position="131"/>
        <end position="201"/>
    </location>
</feature>
<keyword evidence="5 10" id="KW-0418">Kinase</keyword>
<dbReference type="PRINTS" id="PR00344">
    <property type="entry name" value="BCTRLSENSOR"/>
</dbReference>
<accession>A0A1M6VYA1</accession>
<dbReference type="PANTHER" id="PTHR43304:SF1">
    <property type="entry name" value="PAC DOMAIN-CONTAINING PROTEIN"/>
    <property type="match status" value="1"/>
</dbReference>
<dbReference type="FunFam" id="3.30.450.20:FF:000099">
    <property type="entry name" value="Sensory box sensor histidine kinase"/>
    <property type="match status" value="1"/>
</dbReference>
<dbReference type="Pfam" id="PF08447">
    <property type="entry name" value="PAS_3"/>
    <property type="match status" value="2"/>
</dbReference>
<dbReference type="InterPro" id="IPR036890">
    <property type="entry name" value="HATPase_C_sf"/>
</dbReference>
<evidence type="ECO:0000256" key="6">
    <source>
        <dbReference type="SAM" id="Phobius"/>
    </source>
</evidence>
<dbReference type="EMBL" id="FRAB01000042">
    <property type="protein sequence ID" value="SHK86502.1"/>
    <property type="molecule type" value="Genomic_DNA"/>
</dbReference>
<keyword evidence="6" id="KW-0812">Transmembrane</keyword>
<dbReference type="InterPro" id="IPR001610">
    <property type="entry name" value="PAC"/>
</dbReference>
<dbReference type="InterPro" id="IPR052162">
    <property type="entry name" value="Sensor_kinase/Photoreceptor"/>
</dbReference>
<evidence type="ECO:0000256" key="5">
    <source>
        <dbReference type="ARBA" id="ARBA00022777"/>
    </source>
</evidence>
<dbReference type="SUPFAM" id="SSF55785">
    <property type="entry name" value="PYP-like sensor domain (PAS domain)"/>
    <property type="match status" value="3"/>
</dbReference>
<proteinExistence type="predicted"/>